<evidence type="ECO:0000256" key="8">
    <source>
        <dbReference type="RuleBase" id="RU280816"/>
    </source>
</evidence>
<feature type="region of interest" description="Disordered" evidence="9">
    <location>
        <begin position="177"/>
        <end position="201"/>
    </location>
</feature>
<feature type="transmembrane region" description="Helical" evidence="10">
    <location>
        <begin position="298"/>
        <end position="316"/>
    </location>
</feature>
<keyword evidence="11" id="KW-1185">Reference proteome</keyword>
<evidence type="ECO:0000256" key="6">
    <source>
        <dbReference type="ARBA" id="ARBA00023136"/>
    </source>
</evidence>
<keyword evidence="5 8" id="KW-1133">Transmembrane helix</keyword>
<proteinExistence type="inferred from homology"/>
<feature type="transmembrane region" description="Helical" evidence="10">
    <location>
        <begin position="355"/>
        <end position="378"/>
    </location>
</feature>
<dbReference type="GeneID" id="115747240"/>
<comment type="domain">
    <text evidence="8">The C-terminus contains a calmodulin-binding domain, which binds calmodulin in a calcium-dependent fashion.</text>
</comment>
<gene>
    <name evidence="12" type="primary">LOC115747240</name>
    <name evidence="8" type="synonym">MLO</name>
</gene>
<reference evidence="12" key="1">
    <citation type="submission" date="2025-08" db="UniProtKB">
        <authorList>
            <consortium name="RefSeq"/>
        </authorList>
    </citation>
    <scope>IDENTIFICATION</scope>
    <source>
        <tissue evidence="12">Leaf</tissue>
    </source>
</reference>
<organism evidence="11 12">
    <name type="scientific">Rhodamnia argentea</name>
    <dbReference type="NCBI Taxonomy" id="178133"/>
    <lineage>
        <taxon>Eukaryota</taxon>
        <taxon>Viridiplantae</taxon>
        <taxon>Streptophyta</taxon>
        <taxon>Embryophyta</taxon>
        <taxon>Tracheophyta</taxon>
        <taxon>Spermatophyta</taxon>
        <taxon>Magnoliopsida</taxon>
        <taxon>eudicotyledons</taxon>
        <taxon>Gunneridae</taxon>
        <taxon>Pentapetalae</taxon>
        <taxon>rosids</taxon>
        <taxon>malvids</taxon>
        <taxon>Myrtales</taxon>
        <taxon>Myrtaceae</taxon>
        <taxon>Myrtoideae</taxon>
        <taxon>Myrteae</taxon>
        <taxon>Australasian group</taxon>
        <taxon>Rhodamnia</taxon>
    </lineage>
</organism>
<feature type="transmembrane region" description="Helical" evidence="10">
    <location>
        <begin position="12"/>
        <end position="34"/>
    </location>
</feature>
<comment type="subcellular location">
    <subcellularLocation>
        <location evidence="1 8">Membrane</location>
        <topology evidence="1 8">Multi-pass membrane protein</topology>
    </subcellularLocation>
</comment>
<comment type="similarity">
    <text evidence="2 8">Belongs to the MLO family.</text>
</comment>
<keyword evidence="3 8" id="KW-0812">Transmembrane</keyword>
<dbReference type="PANTHER" id="PTHR31942:SF54">
    <property type="entry name" value="MLO-LIKE PROTEIN 13"/>
    <property type="match status" value="1"/>
</dbReference>
<keyword evidence="6 8" id="KW-0472">Membrane</keyword>
<feature type="transmembrane region" description="Helical" evidence="10">
    <location>
        <begin position="144"/>
        <end position="165"/>
    </location>
</feature>
<feature type="transmembrane region" description="Helical" evidence="10">
    <location>
        <begin position="60"/>
        <end position="80"/>
    </location>
</feature>
<evidence type="ECO:0000256" key="7">
    <source>
        <dbReference type="ARBA" id="ARBA00023265"/>
    </source>
</evidence>
<evidence type="ECO:0000256" key="3">
    <source>
        <dbReference type="ARBA" id="ARBA00022692"/>
    </source>
</evidence>
<evidence type="ECO:0000256" key="10">
    <source>
        <dbReference type="SAM" id="Phobius"/>
    </source>
</evidence>
<evidence type="ECO:0000256" key="9">
    <source>
        <dbReference type="SAM" id="MobiDB-lite"/>
    </source>
</evidence>
<comment type="function">
    <text evidence="8">May be involved in modulation of pathogen defense and leaf cell death.</text>
</comment>
<sequence length="489" mass="56347">MENESGSLEYTPTWIIAGVCFIIVFLSLCAERALHQLGKFLKHKEQKALFEALAKLKEELMLLGFISFLLTVFQSILSRICIPTHVASHMHPCKKQASEIATHGELLLQTRNNRRRLLSMDPSVEHCAHKGQVPLLSTEALHELHIFVFVLAVVHVIFCATTMVLSGARIRQWKKWEKNSPRTDTPKKGKTPASSTDRDDHRANFRQRASGYWRKAAIVSWMISFLKQFYGPVTESDYITLRHGFIMAHCSSLTQFDFHKYMMRALEVDFRKIVGIGWFFWLFVVLFLLLNVEGWNTYFWMSFLPLVLLLLVGAKLDHIITRLAQEVDSRREDPEAPQPRVKPTDEHFWFGRPIIVLRLIHFILFQNSFEMAFFFWIWSTYGLHSCIMEKIGFIIPRLIMGVLVQVLCSYSTLPLYALVSQMGSMFKEDLLDDQIQRHMRRFVALLKDGGQPHNTQNDSSGGATTTLSHRMAVQSLETLDIVDESTPVI</sequence>
<protein>
    <recommendedName>
        <fullName evidence="8">MLO-like protein</fullName>
    </recommendedName>
</protein>
<feature type="compositionally biased region" description="Basic and acidic residues" evidence="9">
    <location>
        <begin position="177"/>
        <end position="187"/>
    </location>
</feature>
<feature type="transmembrane region" description="Helical" evidence="10">
    <location>
        <begin position="273"/>
        <end position="292"/>
    </location>
</feature>
<evidence type="ECO:0000256" key="1">
    <source>
        <dbReference type="ARBA" id="ARBA00004141"/>
    </source>
</evidence>
<accession>A0ABM3GVI3</accession>
<feature type="transmembrane region" description="Helical" evidence="10">
    <location>
        <begin position="398"/>
        <end position="419"/>
    </location>
</feature>
<dbReference type="RefSeq" id="XP_048128342.1">
    <property type="nucleotide sequence ID" value="XM_048272385.1"/>
</dbReference>
<keyword evidence="7 8" id="KW-0568">Pathogenesis-related protein</keyword>
<keyword evidence="4 8" id="KW-0611">Plant defense</keyword>
<dbReference type="PANTHER" id="PTHR31942">
    <property type="entry name" value="MLO-LIKE PROTEIN 1"/>
    <property type="match status" value="1"/>
</dbReference>
<evidence type="ECO:0000256" key="4">
    <source>
        <dbReference type="ARBA" id="ARBA00022821"/>
    </source>
</evidence>
<evidence type="ECO:0000256" key="5">
    <source>
        <dbReference type="ARBA" id="ARBA00022989"/>
    </source>
</evidence>
<keyword evidence="8" id="KW-0112">Calmodulin-binding</keyword>
<evidence type="ECO:0000313" key="12">
    <source>
        <dbReference type="RefSeq" id="XP_048128342.1"/>
    </source>
</evidence>
<dbReference type="Proteomes" id="UP000827889">
    <property type="component" value="Chromosome 11"/>
</dbReference>
<evidence type="ECO:0000256" key="2">
    <source>
        <dbReference type="ARBA" id="ARBA00006574"/>
    </source>
</evidence>
<evidence type="ECO:0000313" key="11">
    <source>
        <dbReference type="Proteomes" id="UP000827889"/>
    </source>
</evidence>
<dbReference type="Pfam" id="PF03094">
    <property type="entry name" value="Mlo"/>
    <property type="match status" value="1"/>
</dbReference>
<dbReference type="InterPro" id="IPR004326">
    <property type="entry name" value="Mlo"/>
</dbReference>
<name>A0ABM3GVI3_9MYRT</name>